<dbReference type="InterPro" id="IPR051372">
    <property type="entry name" value="CWC21"/>
</dbReference>
<reference evidence="10 11" key="1">
    <citation type="submission" date="2024-03" db="EMBL/GenBank/DDBJ databases">
        <title>Genome-scale model development and genomic sequencing of the oleaginous clade Lipomyces.</title>
        <authorList>
            <consortium name="Lawrence Berkeley National Laboratory"/>
            <person name="Czajka J.J."/>
            <person name="Han Y."/>
            <person name="Kim J."/>
            <person name="Mondo S.J."/>
            <person name="Hofstad B.A."/>
            <person name="Robles A."/>
            <person name="Haridas S."/>
            <person name="Riley R."/>
            <person name="LaButti K."/>
            <person name="Pangilinan J."/>
            <person name="Andreopoulos W."/>
            <person name="Lipzen A."/>
            <person name="Yan J."/>
            <person name="Wang M."/>
            <person name="Ng V."/>
            <person name="Grigoriev I.V."/>
            <person name="Spatafora J.W."/>
            <person name="Magnuson J.K."/>
            <person name="Baker S.E."/>
            <person name="Pomraning K.R."/>
        </authorList>
    </citation>
    <scope>NUCLEOTIDE SEQUENCE [LARGE SCALE GENOMIC DNA]</scope>
    <source>
        <strain evidence="10 11">Phaff 52-87</strain>
    </source>
</reference>
<evidence type="ECO:0000313" key="11">
    <source>
        <dbReference type="Proteomes" id="UP001498771"/>
    </source>
</evidence>
<feature type="non-terminal residue" evidence="10">
    <location>
        <position position="105"/>
    </location>
</feature>
<comment type="caution">
    <text evidence="10">The sequence shown here is derived from an EMBL/GenBank/DDBJ whole genome shotgun (WGS) entry which is preliminary data.</text>
</comment>
<dbReference type="Pfam" id="PF08312">
    <property type="entry name" value="cwf21"/>
    <property type="match status" value="1"/>
</dbReference>
<evidence type="ECO:0000256" key="8">
    <source>
        <dbReference type="SAM" id="MobiDB-lite"/>
    </source>
</evidence>
<protein>
    <recommendedName>
        <fullName evidence="3">Pre-mRNA-splicing factor CWC21</fullName>
    </recommendedName>
</protein>
<comment type="subcellular location">
    <subcellularLocation>
        <location evidence="1">Nucleus</location>
    </subcellularLocation>
</comment>
<dbReference type="RefSeq" id="XP_064770268.1">
    <property type="nucleotide sequence ID" value="XM_064910235.1"/>
</dbReference>
<feature type="region of interest" description="Disordered" evidence="8">
    <location>
        <begin position="1"/>
        <end position="34"/>
    </location>
</feature>
<keyword evidence="6" id="KW-0508">mRNA splicing</keyword>
<sequence length="105" mass="12196">YNNIGLSTPRGTGTNGYIQTNRSNLKPRDPNRDRGLRLAAKGELDTEDDIKRDARRREISKDIKDHESAREIEVKCMELRVMLEDEDVAEEDIEKRVEDLRKTLL</sequence>
<organism evidence="10 11">
    <name type="scientific">Myxozyma melibiosi</name>
    <dbReference type="NCBI Taxonomy" id="54550"/>
    <lineage>
        <taxon>Eukaryota</taxon>
        <taxon>Fungi</taxon>
        <taxon>Dikarya</taxon>
        <taxon>Ascomycota</taxon>
        <taxon>Saccharomycotina</taxon>
        <taxon>Lipomycetes</taxon>
        <taxon>Lipomycetales</taxon>
        <taxon>Lipomycetaceae</taxon>
        <taxon>Myxozyma</taxon>
    </lineage>
</organism>
<dbReference type="GeneID" id="90035747"/>
<proteinExistence type="inferred from homology"/>
<evidence type="ECO:0000313" key="10">
    <source>
        <dbReference type="EMBL" id="KAK7207235.1"/>
    </source>
</evidence>
<keyword evidence="5" id="KW-0747">Spliceosome</keyword>
<gene>
    <name evidence="10" type="ORF">BZA70DRAFT_229347</name>
</gene>
<evidence type="ECO:0000256" key="5">
    <source>
        <dbReference type="ARBA" id="ARBA00022728"/>
    </source>
</evidence>
<name>A0ABR1FBM4_9ASCO</name>
<dbReference type="Gene3D" id="6.10.140.420">
    <property type="match status" value="1"/>
</dbReference>
<dbReference type="InterPro" id="IPR013170">
    <property type="entry name" value="mRNA_splic_Cwf21_dom"/>
</dbReference>
<dbReference type="PANTHER" id="PTHR36562">
    <property type="entry name" value="SERINE/ARGININE REPETITIVE MATRIX 2"/>
    <property type="match status" value="1"/>
</dbReference>
<dbReference type="EMBL" id="JBBJBU010000001">
    <property type="protein sequence ID" value="KAK7207235.1"/>
    <property type="molecule type" value="Genomic_DNA"/>
</dbReference>
<feature type="non-terminal residue" evidence="10">
    <location>
        <position position="1"/>
    </location>
</feature>
<evidence type="ECO:0000259" key="9">
    <source>
        <dbReference type="SMART" id="SM01115"/>
    </source>
</evidence>
<evidence type="ECO:0000256" key="3">
    <source>
        <dbReference type="ARBA" id="ARBA00020641"/>
    </source>
</evidence>
<comment type="similarity">
    <text evidence="2">Belongs to the CWC21 family.</text>
</comment>
<dbReference type="Proteomes" id="UP001498771">
    <property type="component" value="Unassembled WGS sequence"/>
</dbReference>
<keyword evidence="7" id="KW-0539">Nucleus</keyword>
<evidence type="ECO:0000256" key="2">
    <source>
        <dbReference type="ARBA" id="ARBA00005954"/>
    </source>
</evidence>
<feature type="domain" description="CWF21" evidence="9">
    <location>
        <begin position="64"/>
        <end position="105"/>
    </location>
</feature>
<dbReference type="SMART" id="SM01115">
    <property type="entry name" value="cwf21"/>
    <property type="match status" value="1"/>
</dbReference>
<dbReference type="CDD" id="cd21372">
    <property type="entry name" value="cwf21_CWC21-like"/>
    <property type="match status" value="1"/>
</dbReference>
<evidence type="ECO:0000256" key="1">
    <source>
        <dbReference type="ARBA" id="ARBA00004123"/>
    </source>
</evidence>
<feature type="compositionally biased region" description="Polar residues" evidence="8">
    <location>
        <begin position="1"/>
        <end position="24"/>
    </location>
</feature>
<accession>A0ABR1FBM4</accession>
<evidence type="ECO:0000256" key="6">
    <source>
        <dbReference type="ARBA" id="ARBA00023187"/>
    </source>
</evidence>
<keyword evidence="4" id="KW-0507">mRNA processing</keyword>
<keyword evidence="11" id="KW-1185">Reference proteome</keyword>
<evidence type="ECO:0000256" key="4">
    <source>
        <dbReference type="ARBA" id="ARBA00022664"/>
    </source>
</evidence>
<dbReference type="PANTHER" id="PTHR36562:SF5">
    <property type="entry name" value="SERINE_ARGININE REPETITIVE MATRIX 2"/>
    <property type="match status" value="1"/>
</dbReference>
<evidence type="ECO:0000256" key="7">
    <source>
        <dbReference type="ARBA" id="ARBA00023242"/>
    </source>
</evidence>